<keyword evidence="5 11" id="KW-0812">Transmembrane</keyword>
<dbReference type="InterPro" id="IPR000531">
    <property type="entry name" value="Beta-barrel_TonB"/>
</dbReference>
<dbReference type="Gene3D" id="2.40.170.20">
    <property type="entry name" value="TonB-dependent receptor, beta-barrel domain"/>
    <property type="match status" value="1"/>
</dbReference>
<evidence type="ECO:0000256" key="7">
    <source>
        <dbReference type="ARBA" id="ARBA00023065"/>
    </source>
</evidence>
<reference evidence="16 17" key="1">
    <citation type="submission" date="2020-08" db="EMBL/GenBank/DDBJ databases">
        <title>Exploring microbial biodiversity for novel pathways involved in the catabolism of aromatic compounds derived from lignin.</title>
        <authorList>
            <person name="Elkins J."/>
        </authorList>
    </citation>
    <scope>NUCLEOTIDE SEQUENCE [LARGE SCALE GENOMIC DNA]</scope>
    <source>
        <strain evidence="16 17">B1D3A</strain>
    </source>
</reference>
<evidence type="ECO:0000256" key="11">
    <source>
        <dbReference type="PROSITE-ProRule" id="PRU01360"/>
    </source>
</evidence>
<evidence type="ECO:0000259" key="14">
    <source>
        <dbReference type="Pfam" id="PF00593"/>
    </source>
</evidence>
<evidence type="ECO:0000256" key="6">
    <source>
        <dbReference type="ARBA" id="ARBA00023004"/>
    </source>
</evidence>
<evidence type="ECO:0000256" key="4">
    <source>
        <dbReference type="ARBA" id="ARBA00022496"/>
    </source>
</evidence>
<keyword evidence="13" id="KW-0732">Signal</keyword>
<keyword evidence="2 11" id="KW-0813">Transport</keyword>
<keyword evidence="10 11" id="KW-0998">Cell outer membrane</keyword>
<sequence>MKRSNLFIACSILALATPAFAQDNSAPDEPYDGGEIIVTAQKSAESLTKAPIAVSVVQQDALDRQGLSSADALVTTAPNLQLSQNGFSIRGIGSNNSFSGYSTVATQIDGIYDPSAQVLQLGLFDIGAVEVLRGPQGTVYGRNATAGVVNINTADPGFRFAAEGDIQYASRNQMRVRAAVDLPVTDTLAIRVAGFRLADDGLDPYLGAGEAWGKTDLSAVRVTALWEPTSTVSWRVSLNYGENQGTIPLSYMRSYNYYPDADMAYTGTDIRNGLFGPGVTVYDKQYNPGVEDVTDNRINTKYYAARSRLSWDVTPNLTATWLAGYSMLKDNGVTASTGVFEQRAVDAKTETWSHELDLNYEIGRFSMVAGAYIYQDKKPSGSALIHAGNTAPYPFNSVFNMFGAKVVGEGFNISTIDAVDVVNYNSNVGSKSQALFGQAKYELLDGLNITGGVRATWDQVLSRNTQLVCAGGTVTLETMNPTTCPVGDPIAFTDDTDRPEAKYSKVNWRAGLDYQITPQLMAYGTVSTGYRSGGLQSSSNPVAFRSYEPETVTNYEAGIRADLFDRRLFLGLTAYQMDYNNLQVASIIVDPIQGPIPVSTNAAKARIRGVELETRFSPTRNDHFSGYVSFLDTNFLSFPNGQDNLYSADTMYNIFGPILGFSSIPSQTADFSGNELPNAPRWSGRVSYAHDFYIGDGKLTPAVDFYVQSRTFADIGNYAQSRNGSYTKTDLNLTYVFPGENLTLTAFVNNLEDERIAQNVTTVWSSTVVNYSAPRTIGGRVGFRF</sequence>
<name>A0ABR6NC17_9SPHN</name>
<keyword evidence="6" id="KW-0408">Iron</keyword>
<evidence type="ECO:0000256" key="8">
    <source>
        <dbReference type="ARBA" id="ARBA00023077"/>
    </source>
</evidence>
<keyword evidence="9 11" id="KW-0472">Membrane</keyword>
<keyword evidence="8 12" id="KW-0798">TonB box</keyword>
<evidence type="ECO:0000256" key="1">
    <source>
        <dbReference type="ARBA" id="ARBA00004571"/>
    </source>
</evidence>
<keyword evidence="3 11" id="KW-1134">Transmembrane beta strand</keyword>
<evidence type="ECO:0000256" key="3">
    <source>
        <dbReference type="ARBA" id="ARBA00022452"/>
    </source>
</evidence>
<dbReference type="EMBL" id="JACHKA010000001">
    <property type="protein sequence ID" value="MBB5984820.1"/>
    <property type="molecule type" value="Genomic_DNA"/>
</dbReference>
<dbReference type="PROSITE" id="PS52016">
    <property type="entry name" value="TONB_DEPENDENT_REC_3"/>
    <property type="match status" value="1"/>
</dbReference>
<comment type="caution">
    <text evidence="16">The sequence shown here is derived from an EMBL/GenBank/DDBJ whole genome shotgun (WGS) entry which is preliminary data.</text>
</comment>
<keyword evidence="16" id="KW-0675">Receptor</keyword>
<comment type="subcellular location">
    <subcellularLocation>
        <location evidence="1 11">Cell outer membrane</location>
        <topology evidence="1 11">Multi-pass membrane protein</topology>
    </subcellularLocation>
</comment>
<proteinExistence type="inferred from homology"/>
<dbReference type="Pfam" id="PF07715">
    <property type="entry name" value="Plug"/>
    <property type="match status" value="1"/>
</dbReference>
<evidence type="ECO:0000256" key="9">
    <source>
        <dbReference type="ARBA" id="ARBA00023136"/>
    </source>
</evidence>
<dbReference type="Proteomes" id="UP001138540">
    <property type="component" value="Unassembled WGS sequence"/>
</dbReference>
<dbReference type="SUPFAM" id="SSF56935">
    <property type="entry name" value="Porins"/>
    <property type="match status" value="1"/>
</dbReference>
<feature type="domain" description="TonB-dependent receptor plug" evidence="15">
    <location>
        <begin position="48"/>
        <end position="148"/>
    </location>
</feature>
<accession>A0ABR6NC17</accession>
<keyword evidence="17" id="KW-1185">Reference proteome</keyword>
<evidence type="ECO:0000256" key="12">
    <source>
        <dbReference type="RuleBase" id="RU003357"/>
    </source>
</evidence>
<evidence type="ECO:0000256" key="10">
    <source>
        <dbReference type="ARBA" id="ARBA00023237"/>
    </source>
</evidence>
<keyword evidence="4" id="KW-0410">Iron transport</keyword>
<dbReference type="InterPro" id="IPR012910">
    <property type="entry name" value="Plug_dom"/>
</dbReference>
<dbReference type="PANTHER" id="PTHR32552:SF81">
    <property type="entry name" value="TONB-DEPENDENT OUTER MEMBRANE RECEPTOR"/>
    <property type="match status" value="1"/>
</dbReference>
<feature type="signal peptide" evidence="13">
    <location>
        <begin position="1"/>
        <end position="21"/>
    </location>
</feature>
<gene>
    <name evidence="16" type="ORF">HNP60_000794</name>
</gene>
<organism evidence="16 17">
    <name type="scientific">Sphingobium lignivorans</name>
    <dbReference type="NCBI Taxonomy" id="2735886"/>
    <lineage>
        <taxon>Bacteria</taxon>
        <taxon>Pseudomonadati</taxon>
        <taxon>Pseudomonadota</taxon>
        <taxon>Alphaproteobacteria</taxon>
        <taxon>Sphingomonadales</taxon>
        <taxon>Sphingomonadaceae</taxon>
        <taxon>Sphingobium</taxon>
    </lineage>
</organism>
<dbReference type="Pfam" id="PF00593">
    <property type="entry name" value="TonB_dep_Rec_b-barrel"/>
    <property type="match status" value="1"/>
</dbReference>
<dbReference type="RefSeq" id="WP_184150436.1">
    <property type="nucleotide sequence ID" value="NZ_JACHKA010000001.1"/>
</dbReference>
<evidence type="ECO:0000313" key="17">
    <source>
        <dbReference type="Proteomes" id="UP001138540"/>
    </source>
</evidence>
<evidence type="ECO:0000256" key="13">
    <source>
        <dbReference type="SAM" id="SignalP"/>
    </source>
</evidence>
<dbReference type="PANTHER" id="PTHR32552">
    <property type="entry name" value="FERRICHROME IRON RECEPTOR-RELATED"/>
    <property type="match status" value="1"/>
</dbReference>
<keyword evidence="7" id="KW-0406">Ion transport</keyword>
<dbReference type="InterPro" id="IPR039426">
    <property type="entry name" value="TonB-dep_rcpt-like"/>
</dbReference>
<evidence type="ECO:0000313" key="16">
    <source>
        <dbReference type="EMBL" id="MBB5984820.1"/>
    </source>
</evidence>
<feature type="domain" description="TonB-dependent receptor-like beta-barrel" evidence="14">
    <location>
        <begin position="253"/>
        <end position="751"/>
    </location>
</feature>
<comment type="similarity">
    <text evidence="11 12">Belongs to the TonB-dependent receptor family.</text>
</comment>
<feature type="chain" id="PRO_5045598095" evidence="13">
    <location>
        <begin position="22"/>
        <end position="785"/>
    </location>
</feature>
<evidence type="ECO:0000259" key="15">
    <source>
        <dbReference type="Pfam" id="PF07715"/>
    </source>
</evidence>
<evidence type="ECO:0000256" key="2">
    <source>
        <dbReference type="ARBA" id="ARBA00022448"/>
    </source>
</evidence>
<protein>
    <submittedName>
        <fullName evidence="16">Iron complex outermembrane receptor protein</fullName>
    </submittedName>
</protein>
<evidence type="ECO:0000256" key="5">
    <source>
        <dbReference type="ARBA" id="ARBA00022692"/>
    </source>
</evidence>
<dbReference type="InterPro" id="IPR036942">
    <property type="entry name" value="Beta-barrel_TonB_sf"/>
</dbReference>